<dbReference type="PANTHER" id="PTHR36118:SF1">
    <property type="entry name" value="ION-TRANSLOCATING OXIDOREDUCTASE COMPLEX SUBUNIT G"/>
    <property type="match status" value="1"/>
</dbReference>
<dbReference type="GO" id="GO:0005886">
    <property type="term" value="C:plasma membrane"/>
    <property type="evidence" value="ECO:0007669"/>
    <property type="project" value="InterPro"/>
</dbReference>
<evidence type="ECO:0000313" key="8">
    <source>
        <dbReference type="Proteomes" id="UP000264313"/>
    </source>
</evidence>
<feature type="domain" description="FMN-binding" evidence="6">
    <location>
        <begin position="20"/>
        <end position="51"/>
    </location>
</feature>
<sequence>DDWITQFNNESLMKTAAKDWAVVKDGGKFEYMAGATITPRAIVKAVAKALQFFNDNKPQLLEKKPAEKVLQGKDKR</sequence>
<dbReference type="InterPro" id="IPR007329">
    <property type="entry name" value="FMN-bd"/>
</dbReference>
<evidence type="ECO:0000256" key="2">
    <source>
        <dbReference type="ARBA" id="ARBA00022553"/>
    </source>
</evidence>
<comment type="caution">
    <text evidence="7">The sequence shown here is derived from an EMBL/GenBank/DDBJ whole genome shotgun (WGS) entry which is preliminary data.</text>
</comment>
<keyword evidence="1" id="KW-0813">Transport</keyword>
<dbReference type="Proteomes" id="UP000264313">
    <property type="component" value="Unassembled WGS sequence"/>
</dbReference>
<proteinExistence type="predicted"/>
<reference evidence="7 8" key="1">
    <citation type="journal article" date="2018" name="Nat. Biotechnol.">
        <title>A standardized bacterial taxonomy based on genome phylogeny substantially revises the tree of life.</title>
        <authorList>
            <person name="Parks D.H."/>
            <person name="Chuvochina M."/>
            <person name="Waite D.W."/>
            <person name="Rinke C."/>
            <person name="Skarshewski A."/>
            <person name="Chaumeil P.A."/>
            <person name="Hugenholtz P."/>
        </authorList>
    </citation>
    <scope>NUCLEOTIDE SEQUENCE [LARGE SCALE GENOMIC DNA]</scope>
    <source>
        <strain evidence="7">UBA9958</strain>
    </source>
</reference>
<evidence type="ECO:0000259" key="6">
    <source>
        <dbReference type="Pfam" id="PF04205"/>
    </source>
</evidence>
<evidence type="ECO:0000256" key="3">
    <source>
        <dbReference type="ARBA" id="ARBA00022630"/>
    </source>
</evidence>
<keyword evidence="4" id="KW-0288">FMN</keyword>
<protein>
    <submittedName>
        <fullName evidence="7">Electron transporter RnfG</fullName>
    </submittedName>
</protein>
<accession>A0A351RBU5</accession>
<evidence type="ECO:0000313" key="7">
    <source>
        <dbReference type="EMBL" id="HBA09516.1"/>
    </source>
</evidence>
<dbReference type="EMBL" id="DNAA01000196">
    <property type="protein sequence ID" value="HBA09516.1"/>
    <property type="molecule type" value="Genomic_DNA"/>
</dbReference>
<evidence type="ECO:0000256" key="1">
    <source>
        <dbReference type="ARBA" id="ARBA00022448"/>
    </source>
</evidence>
<dbReference type="GO" id="GO:0009055">
    <property type="term" value="F:electron transfer activity"/>
    <property type="evidence" value="ECO:0007669"/>
    <property type="project" value="InterPro"/>
</dbReference>
<name>A0A351RBU5_9PROT</name>
<dbReference type="Pfam" id="PF04205">
    <property type="entry name" value="FMN_bind"/>
    <property type="match status" value="1"/>
</dbReference>
<evidence type="ECO:0000256" key="5">
    <source>
        <dbReference type="ARBA" id="ARBA00022982"/>
    </source>
</evidence>
<dbReference type="InterPro" id="IPR010209">
    <property type="entry name" value="Ion_transpt_RnfG/RsxG"/>
</dbReference>
<dbReference type="GO" id="GO:0010181">
    <property type="term" value="F:FMN binding"/>
    <property type="evidence" value="ECO:0007669"/>
    <property type="project" value="InterPro"/>
</dbReference>
<keyword evidence="3" id="KW-0285">Flavoprotein</keyword>
<dbReference type="GO" id="GO:0022900">
    <property type="term" value="P:electron transport chain"/>
    <property type="evidence" value="ECO:0007669"/>
    <property type="project" value="InterPro"/>
</dbReference>
<feature type="non-terminal residue" evidence="7">
    <location>
        <position position="1"/>
    </location>
</feature>
<evidence type="ECO:0000256" key="4">
    <source>
        <dbReference type="ARBA" id="ARBA00022643"/>
    </source>
</evidence>
<dbReference type="PANTHER" id="PTHR36118">
    <property type="entry name" value="ION-TRANSLOCATING OXIDOREDUCTASE COMPLEX SUBUNIT G"/>
    <property type="match status" value="1"/>
</dbReference>
<keyword evidence="5" id="KW-0249">Electron transport</keyword>
<dbReference type="AlphaFoldDB" id="A0A351RBU5"/>
<gene>
    <name evidence="7" type="ORF">DCW48_08130</name>
</gene>
<organism evidence="7 8">
    <name type="scientific">Methylotenera mobilis</name>
    <dbReference type="NCBI Taxonomy" id="359408"/>
    <lineage>
        <taxon>Bacteria</taxon>
        <taxon>Pseudomonadati</taxon>
        <taxon>Pseudomonadota</taxon>
        <taxon>Betaproteobacteria</taxon>
        <taxon>Nitrosomonadales</taxon>
        <taxon>Methylophilaceae</taxon>
        <taxon>Methylotenera</taxon>
    </lineage>
</organism>
<keyword evidence="2" id="KW-0597">Phosphoprotein</keyword>